<dbReference type="PRINTS" id="PR00413">
    <property type="entry name" value="HADHALOGNASE"/>
</dbReference>
<sequence>MINIRMDIRESIRQFLVSSGYGRIRLKAVLFDMDGVLFDSMKNHTLAWQKAMAARGISADRNEFYLYEGCTGKGTIDQFFRRIYGREADEKEVEQIYQAKSRFFNEMPTVEIMPGIRDILFDLKKYGLKAILVTGSAQHSLLDRLEKEFPGVFLPAYRVTAADVKQGKPSPEPYLRGLAKAGVRADEALVIENAPMGVQAAVAAGIFTIAVNTGPIPPQKLYEAGADILFPDMLSLAAVFGEIVGLFKEEYLCQERRSPTTSE</sequence>
<evidence type="ECO:0000313" key="2">
    <source>
        <dbReference type="Proteomes" id="UP000004892"/>
    </source>
</evidence>
<dbReference type="NCBIfam" id="TIGR01509">
    <property type="entry name" value="HAD-SF-IA-v3"/>
    <property type="match status" value="1"/>
</dbReference>
<dbReference type="SUPFAM" id="SSF56784">
    <property type="entry name" value="HAD-like"/>
    <property type="match status" value="1"/>
</dbReference>
<name>H1DK26_9BACT</name>
<dbReference type="Proteomes" id="UP000004892">
    <property type="component" value="Unassembled WGS sequence"/>
</dbReference>
<keyword evidence="1" id="KW-0378">Hydrolase</keyword>
<dbReference type="SFLD" id="SFLDS00003">
    <property type="entry name" value="Haloacid_Dehalogenase"/>
    <property type="match status" value="1"/>
</dbReference>
<dbReference type="PATRIC" id="fig|742817.3.peg.2797"/>
<dbReference type="InterPro" id="IPR006439">
    <property type="entry name" value="HAD-SF_hydro_IA"/>
</dbReference>
<dbReference type="Gene3D" id="3.40.50.1000">
    <property type="entry name" value="HAD superfamily/HAD-like"/>
    <property type="match status" value="1"/>
</dbReference>
<dbReference type="SFLD" id="SFLDG01135">
    <property type="entry name" value="C1.5.6:_HAD__Beta-PGM__Phospha"/>
    <property type="match status" value="1"/>
</dbReference>
<dbReference type="eggNOG" id="COG0637">
    <property type="taxonomic scope" value="Bacteria"/>
</dbReference>
<comment type="caution">
    <text evidence="1">The sequence shown here is derived from an EMBL/GenBank/DDBJ whole genome shotgun (WGS) entry which is preliminary data.</text>
</comment>
<dbReference type="PANTHER" id="PTHR43481:SF4">
    <property type="entry name" value="GLYCEROL-1-PHOSPHATE PHOSPHOHYDROLASE 1-RELATED"/>
    <property type="match status" value="1"/>
</dbReference>
<gene>
    <name evidence="1" type="ORF">HMPREF9449_02612</name>
</gene>
<reference evidence="1 2" key="1">
    <citation type="submission" date="2012-01" db="EMBL/GenBank/DDBJ databases">
        <title>The Genome Sequence of Odoribacter laneus YIT 12061.</title>
        <authorList>
            <consortium name="The Broad Institute Genome Sequencing Platform"/>
            <person name="Earl A."/>
            <person name="Ward D."/>
            <person name="Feldgarden M."/>
            <person name="Gevers D."/>
            <person name="Morotomi M."/>
            <person name="Young S.K."/>
            <person name="Zeng Q."/>
            <person name="Gargeya S."/>
            <person name="Fitzgerald M."/>
            <person name="Haas B."/>
            <person name="Abouelleil A."/>
            <person name="Alvarado L."/>
            <person name="Arachchi H.M."/>
            <person name="Berlin A."/>
            <person name="Chapman S.B."/>
            <person name="Gearin G."/>
            <person name="Goldberg J."/>
            <person name="Griggs A."/>
            <person name="Gujja S."/>
            <person name="Hansen M."/>
            <person name="Heiman D."/>
            <person name="Howarth C."/>
            <person name="Larimer J."/>
            <person name="Lui A."/>
            <person name="MacDonald P.J.P."/>
            <person name="McCowen C."/>
            <person name="Montmayeur A."/>
            <person name="Murphy C."/>
            <person name="Neiman D."/>
            <person name="Pearson M."/>
            <person name="Priest M."/>
            <person name="Roberts A."/>
            <person name="Saif S."/>
            <person name="Shea T."/>
            <person name="Sisk P."/>
            <person name="Stolte C."/>
            <person name="Sykes S."/>
            <person name="Wortman J."/>
            <person name="Nusbaum C."/>
            <person name="Birren B."/>
        </authorList>
    </citation>
    <scope>NUCLEOTIDE SEQUENCE [LARGE SCALE GENOMIC DNA]</scope>
    <source>
        <strain evidence="1 2">YIT 12061</strain>
    </source>
</reference>
<dbReference type="SFLD" id="SFLDG01129">
    <property type="entry name" value="C1.5:_HAD__Beta-PGM__Phosphata"/>
    <property type="match status" value="1"/>
</dbReference>
<dbReference type="HOGENOM" id="CLU_045011_13_4_10"/>
<dbReference type="Pfam" id="PF00702">
    <property type="entry name" value="Hydrolase"/>
    <property type="match status" value="1"/>
</dbReference>
<dbReference type="STRING" id="742817.HMPREF9449_02612"/>
<evidence type="ECO:0000313" key="1">
    <source>
        <dbReference type="EMBL" id="EHP45640.1"/>
    </source>
</evidence>
<dbReference type="InterPro" id="IPR051806">
    <property type="entry name" value="HAD-like_SPP"/>
</dbReference>
<dbReference type="AlphaFoldDB" id="H1DK26"/>
<dbReference type="InterPro" id="IPR023214">
    <property type="entry name" value="HAD_sf"/>
</dbReference>
<dbReference type="EMBL" id="ADMC01000028">
    <property type="protein sequence ID" value="EHP45640.1"/>
    <property type="molecule type" value="Genomic_DNA"/>
</dbReference>
<dbReference type="InterPro" id="IPR023198">
    <property type="entry name" value="PGP-like_dom2"/>
</dbReference>
<organism evidence="1 2">
    <name type="scientific">Odoribacter laneus YIT 12061</name>
    <dbReference type="NCBI Taxonomy" id="742817"/>
    <lineage>
        <taxon>Bacteria</taxon>
        <taxon>Pseudomonadati</taxon>
        <taxon>Bacteroidota</taxon>
        <taxon>Bacteroidia</taxon>
        <taxon>Bacteroidales</taxon>
        <taxon>Odoribacteraceae</taxon>
        <taxon>Odoribacter</taxon>
    </lineage>
</organism>
<keyword evidence="2" id="KW-1185">Reference proteome</keyword>
<accession>H1DK26</accession>
<dbReference type="GO" id="GO:0050308">
    <property type="term" value="F:sugar-phosphatase activity"/>
    <property type="evidence" value="ECO:0007669"/>
    <property type="project" value="TreeGrafter"/>
</dbReference>
<protein>
    <submittedName>
        <fullName evidence="1">HAD hydrolase, family IA</fullName>
    </submittedName>
</protein>
<proteinExistence type="predicted"/>
<dbReference type="PANTHER" id="PTHR43481">
    <property type="entry name" value="FRUCTOSE-1-PHOSPHATE PHOSPHATASE"/>
    <property type="match status" value="1"/>
</dbReference>
<dbReference type="InterPro" id="IPR036412">
    <property type="entry name" value="HAD-like_sf"/>
</dbReference>
<dbReference type="Gene3D" id="1.10.150.240">
    <property type="entry name" value="Putative phosphatase, domain 2"/>
    <property type="match status" value="1"/>
</dbReference>